<dbReference type="EMBL" id="SMLA01000114">
    <property type="protein sequence ID" value="TDD79795.1"/>
    <property type="molecule type" value="Genomic_DNA"/>
</dbReference>
<proteinExistence type="predicted"/>
<dbReference type="InterPro" id="IPR036259">
    <property type="entry name" value="MFS_trans_sf"/>
</dbReference>
<dbReference type="Gene3D" id="1.20.1250.20">
    <property type="entry name" value="MFS general substrate transporter like domains"/>
    <property type="match status" value="1"/>
</dbReference>
<keyword evidence="1" id="KW-0472">Membrane</keyword>
<feature type="transmembrane region" description="Helical" evidence="1">
    <location>
        <begin position="27"/>
        <end position="49"/>
    </location>
</feature>
<dbReference type="Proteomes" id="UP000294723">
    <property type="component" value="Unassembled WGS sequence"/>
</dbReference>
<organism evidence="2 3">
    <name type="scientific">Saccharopolyspora karakumensis</name>
    <dbReference type="NCBI Taxonomy" id="2530386"/>
    <lineage>
        <taxon>Bacteria</taxon>
        <taxon>Bacillati</taxon>
        <taxon>Actinomycetota</taxon>
        <taxon>Actinomycetes</taxon>
        <taxon>Pseudonocardiales</taxon>
        <taxon>Pseudonocardiaceae</taxon>
        <taxon>Saccharopolyspora</taxon>
    </lineage>
</organism>
<comment type="caution">
    <text evidence="2">The sequence shown here is derived from an EMBL/GenBank/DDBJ whole genome shotgun (WGS) entry which is preliminary data.</text>
</comment>
<evidence type="ECO:0000256" key="1">
    <source>
        <dbReference type="SAM" id="Phobius"/>
    </source>
</evidence>
<dbReference type="RefSeq" id="WP_132686856.1">
    <property type="nucleotide sequence ID" value="NZ_SMLA01000114.1"/>
</dbReference>
<name>A0A4R5B3L7_9PSEU</name>
<keyword evidence="1" id="KW-0812">Transmembrane</keyword>
<dbReference type="AlphaFoldDB" id="A0A4R5B3L7"/>
<keyword evidence="1" id="KW-1133">Transmembrane helix</keyword>
<evidence type="ECO:0008006" key="4">
    <source>
        <dbReference type="Google" id="ProtNLM"/>
    </source>
</evidence>
<feature type="transmembrane region" description="Helical" evidence="1">
    <location>
        <begin position="55"/>
        <end position="76"/>
    </location>
</feature>
<reference evidence="2 3" key="1">
    <citation type="submission" date="2019-03" db="EMBL/GenBank/DDBJ databases">
        <title>Draft genome sequences of novel Actinobacteria.</title>
        <authorList>
            <person name="Sahin N."/>
            <person name="Ay H."/>
            <person name="Saygin H."/>
        </authorList>
    </citation>
    <scope>NUCLEOTIDE SEQUENCE [LARGE SCALE GENOMIC DNA]</scope>
    <source>
        <strain evidence="2 3">5K548</strain>
    </source>
</reference>
<evidence type="ECO:0000313" key="2">
    <source>
        <dbReference type="EMBL" id="TDD79795.1"/>
    </source>
</evidence>
<sequence length="95" mass="9982">MLAFGPLNPILGAVKAERTPPRLRARVYATISMAALAGMPLGTALAGAVSARWGLMPAIAVFTAAAAAMSLCPLLFPAWRTLDRPPVAWTGPRRQ</sequence>
<keyword evidence="3" id="KW-1185">Reference proteome</keyword>
<dbReference type="SUPFAM" id="SSF103473">
    <property type="entry name" value="MFS general substrate transporter"/>
    <property type="match status" value="1"/>
</dbReference>
<accession>A0A4R5B3L7</accession>
<protein>
    <recommendedName>
        <fullName evidence="4">Transmembrane secretion effector</fullName>
    </recommendedName>
</protein>
<gene>
    <name evidence="2" type="ORF">E1202_30975</name>
</gene>
<evidence type="ECO:0000313" key="3">
    <source>
        <dbReference type="Proteomes" id="UP000294723"/>
    </source>
</evidence>